<dbReference type="PANTHER" id="PTHR11404">
    <property type="entry name" value="SUPEROXIDE DISMUTASE 2"/>
    <property type="match status" value="1"/>
</dbReference>
<reference evidence="13 14" key="1">
    <citation type="submission" date="2016-07" db="EMBL/GenBank/DDBJ databases">
        <title>Pervasive Adenine N6-methylation of Active Genes in Fungi.</title>
        <authorList>
            <consortium name="DOE Joint Genome Institute"/>
            <person name="Mondo S.J."/>
            <person name="Dannebaum R.O."/>
            <person name="Kuo R.C."/>
            <person name="Labutti K."/>
            <person name="Haridas S."/>
            <person name="Kuo A."/>
            <person name="Salamov A."/>
            <person name="Ahrendt S.R."/>
            <person name="Lipzen A."/>
            <person name="Sullivan W."/>
            <person name="Andreopoulos W.B."/>
            <person name="Clum A."/>
            <person name="Lindquist E."/>
            <person name="Daum C."/>
            <person name="Ramamoorthy G.K."/>
            <person name="Gryganskyi A."/>
            <person name="Culley D."/>
            <person name="Magnuson J.K."/>
            <person name="James T.Y."/>
            <person name="O'Malley M.A."/>
            <person name="Stajich J.E."/>
            <person name="Spatafora J.W."/>
            <person name="Visel A."/>
            <person name="Grigoriev I.V."/>
        </authorList>
    </citation>
    <scope>NUCLEOTIDE SEQUENCE [LARGE SCALE GENOMIC DNA]</scope>
    <source>
        <strain evidence="13 14">PL171</strain>
    </source>
</reference>
<evidence type="ECO:0000256" key="3">
    <source>
        <dbReference type="ARBA" id="ARBA00012682"/>
    </source>
</evidence>
<evidence type="ECO:0000313" key="13">
    <source>
        <dbReference type="EMBL" id="ORZ39258.1"/>
    </source>
</evidence>
<dbReference type="GO" id="GO:0005739">
    <property type="term" value="C:mitochondrion"/>
    <property type="evidence" value="ECO:0007669"/>
    <property type="project" value="TreeGrafter"/>
</dbReference>
<evidence type="ECO:0000256" key="4">
    <source>
        <dbReference type="ARBA" id="ARBA00022723"/>
    </source>
</evidence>
<dbReference type="FunFam" id="1.10.287.990:FF:000001">
    <property type="entry name" value="Superoxide dismutase"/>
    <property type="match status" value="1"/>
</dbReference>
<dbReference type="OrthoDB" id="239262at2759"/>
<dbReference type="Proteomes" id="UP000193411">
    <property type="component" value="Unassembled WGS sequence"/>
</dbReference>
<dbReference type="Pfam" id="PF02777">
    <property type="entry name" value="Sod_Fe_C"/>
    <property type="match status" value="1"/>
</dbReference>
<dbReference type="InterPro" id="IPR050265">
    <property type="entry name" value="Fe/Mn_Superoxide_Dismutase"/>
</dbReference>
<dbReference type="SUPFAM" id="SSF54719">
    <property type="entry name" value="Fe,Mn superoxide dismutase (SOD), C-terminal domain"/>
    <property type="match status" value="1"/>
</dbReference>
<comment type="function">
    <text evidence="10">Destroys radicals which are normally produced within the cells and which are toxic to biological systems.</text>
</comment>
<comment type="catalytic activity">
    <reaction evidence="8 10">
        <text>2 superoxide + 2 H(+) = H2O2 + O2</text>
        <dbReference type="Rhea" id="RHEA:20696"/>
        <dbReference type="ChEBI" id="CHEBI:15378"/>
        <dbReference type="ChEBI" id="CHEBI:15379"/>
        <dbReference type="ChEBI" id="CHEBI:16240"/>
        <dbReference type="ChEBI" id="CHEBI:18421"/>
        <dbReference type="EC" id="1.15.1.1"/>
    </reaction>
</comment>
<evidence type="ECO:0000256" key="6">
    <source>
        <dbReference type="ARBA" id="ARBA00023002"/>
    </source>
</evidence>
<protein>
    <recommendedName>
        <fullName evidence="3 10">Superoxide dismutase</fullName>
        <ecNumber evidence="3 10">1.15.1.1</ecNumber>
    </recommendedName>
</protein>
<organism evidence="13 14">
    <name type="scientific">Catenaria anguillulae PL171</name>
    <dbReference type="NCBI Taxonomy" id="765915"/>
    <lineage>
        <taxon>Eukaryota</taxon>
        <taxon>Fungi</taxon>
        <taxon>Fungi incertae sedis</taxon>
        <taxon>Blastocladiomycota</taxon>
        <taxon>Blastocladiomycetes</taxon>
        <taxon>Blastocladiales</taxon>
        <taxon>Catenariaceae</taxon>
        <taxon>Catenaria</taxon>
    </lineage>
</organism>
<dbReference type="InterPro" id="IPR019833">
    <property type="entry name" value="Mn/Fe_SOD_BS"/>
</dbReference>
<feature type="binding site" evidence="9">
    <location>
        <position position="83"/>
    </location>
    <ligand>
        <name>Mn(2+)</name>
        <dbReference type="ChEBI" id="CHEBI:29035"/>
    </ligand>
</feature>
<gene>
    <name evidence="13" type="ORF">BCR44DRAFT_1427531</name>
</gene>
<evidence type="ECO:0000256" key="5">
    <source>
        <dbReference type="ARBA" id="ARBA00022862"/>
    </source>
</evidence>
<dbReference type="PRINTS" id="PR01703">
    <property type="entry name" value="MNSODISMTASE"/>
</dbReference>
<dbReference type="STRING" id="765915.A0A1Y2HXD2"/>
<sequence>MLRHMYIWTRLCPSAVFTPPCYTPISDTRSTMLAKSAIALARPTLARAATGAAAVRAKHTLPDLPYDYNALEPVVSAEIMKLHHSKHHQAYVTNLNVAEEKFAEAQVKKDIASQIALQPALKFNGGGHINHTIFWTNLCSPKDFDLPQGELLKAIQAEFGSLDNLVTKFNTQTAAVQGSGWGWLGVNKETKRLQIATTANQDPLAPTTGLVPILGIDVWEHAYYLDYKNARPDYLKAIWGVVNWKNVAERFAKARA</sequence>
<keyword evidence="14" id="KW-1185">Reference proteome</keyword>
<dbReference type="FunFam" id="3.55.40.20:FF:000002">
    <property type="entry name" value="Superoxide dismutase"/>
    <property type="match status" value="1"/>
</dbReference>
<dbReference type="EMBL" id="MCFL01000006">
    <property type="protein sequence ID" value="ORZ39258.1"/>
    <property type="molecule type" value="Genomic_DNA"/>
</dbReference>
<name>A0A1Y2HXD2_9FUNG</name>
<dbReference type="InterPro" id="IPR019831">
    <property type="entry name" value="Mn/Fe_SOD_N"/>
</dbReference>
<dbReference type="Gene3D" id="1.10.287.990">
    <property type="entry name" value="Fe,Mn superoxide dismutase (SOD) domain"/>
    <property type="match status" value="1"/>
</dbReference>
<evidence type="ECO:0000256" key="10">
    <source>
        <dbReference type="RuleBase" id="RU000414"/>
    </source>
</evidence>
<dbReference type="Gene3D" id="3.55.40.20">
    <property type="entry name" value="Iron/manganese superoxide dismutase, C-terminal domain"/>
    <property type="match status" value="1"/>
</dbReference>
<comment type="caution">
    <text evidence="13">The sequence shown here is derived from an EMBL/GenBank/DDBJ whole genome shotgun (WGS) entry which is preliminary data.</text>
</comment>
<evidence type="ECO:0000256" key="1">
    <source>
        <dbReference type="ARBA" id="ARBA00001936"/>
    </source>
</evidence>
<keyword evidence="7" id="KW-0464">Manganese</keyword>
<dbReference type="GO" id="GO:0004784">
    <property type="term" value="F:superoxide dismutase activity"/>
    <property type="evidence" value="ECO:0007669"/>
    <property type="project" value="UniProtKB-EC"/>
</dbReference>
<feature type="domain" description="Manganese/iron superoxide dismutase C-terminal" evidence="12">
    <location>
        <begin position="147"/>
        <end position="250"/>
    </location>
</feature>
<evidence type="ECO:0000259" key="11">
    <source>
        <dbReference type="Pfam" id="PF00081"/>
    </source>
</evidence>
<evidence type="ECO:0000256" key="8">
    <source>
        <dbReference type="ARBA" id="ARBA00049204"/>
    </source>
</evidence>
<accession>A0A1Y2HXD2</accession>
<dbReference type="PROSITE" id="PS00088">
    <property type="entry name" value="SOD_MN"/>
    <property type="match status" value="1"/>
</dbReference>
<comment type="cofactor">
    <cofactor evidence="1">
        <name>Mn(2+)</name>
        <dbReference type="ChEBI" id="CHEBI:29035"/>
    </cofactor>
</comment>
<proteinExistence type="inferred from homology"/>
<evidence type="ECO:0000313" key="14">
    <source>
        <dbReference type="Proteomes" id="UP000193411"/>
    </source>
</evidence>
<dbReference type="InterPro" id="IPR036324">
    <property type="entry name" value="Mn/Fe_SOD_N_sf"/>
</dbReference>
<keyword evidence="5" id="KW-0049">Antioxidant</keyword>
<dbReference type="SUPFAM" id="SSF46609">
    <property type="entry name" value="Fe,Mn superoxide dismutase (SOD), N-terminal domain"/>
    <property type="match status" value="1"/>
</dbReference>
<feature type="binding site" evidence="9">
    <location>
        <position position="221"/>
    </location>
    <ligand>
        <name>Mn(2+)</name>
        <dbReference type="ChEBI" id="CHEBI:29035"/>
    </ligand>
</feature>
<evidence type="ECO:0000259" key="12">
    <source>
        <dbReference type="Pfam" id="PF02777"/>
    </source>
</evidence>
<dbReference type="PIRSF" id="PIRSF000349">
    <property type="entry name" value="SODismutase"/>
    <property type="match status" value="1"/>
</dbReference>
<dbReference type="InterPro" id="IPR019832">
    <property type="entry name" value="Mn/Fe_SOD_C"/>
</dbReference>
<evidence type="ECO:0000256" key="2">
    <source>
        <dbReference type="ARBA" id="ARBA00008714"/>
    </source>
</evidence>
<keyword evidence="4 9" id="KW-0479">Metal-binding</keyword>
<comment type="similarity">
    <text evidence="2 10">Belongs to the iron/manganese superoxide dismutase family.</text>
</comment>
<keyword evidence="6 10" id="KW-0560">Oxidoreductase</keyword>
<dbReference type="InterPro" id="IPR001189">
    <property type="entry name" value="Mn/Fe_SOD"/>
</dbReference>
<evidence type="ECO:0000256" key="7">
    <source>
        <dbReference type="ARBA" id="ARBA00023211"/>
    </source>
</evidence>
<dbReference type="PANTHER" id="PTHR11404:SF6">
    <property type="entry name" value="SUPEROXIDE DISMUTASE [MN], MITOCHONDRIAL"/>
    <property type="match status" value="1"/>
</dbReference>
<dbReference type="InterPro" id="IPR036314">
    <property type="entry name" value="SOD_C_sf"/>
</dbReference>
<feature type="binding site" evidence="9">
    <location>
        <position position="131"/>
    </location>
    <ligand>
        <name>Mn(2+)</name>
        <dbReference type="ChEBI" id="CHEBI:29035"/>
    </ligand>
</feature>
<feature type="binding site" evidence="9">
    <location>
        <position position="217"/>
    </location>
    <ligand>
        <name>Mn(2+)</name>
        <dbReference type="ChEBI" id="CHEBI:29035"/>
    </ligand>
</feature>
<dbReference type="GO" id="GO:0030145">
    <property type="term" value="F:manganese ion binding"/>
    <property type="evidence" value="ECO:0007669"/>
    <property type="project" value="TreeGrafter"/>
</dbReference>
<dbReference type="AlphaFoldDB" id="A0A1Y2HXD2"/>
<dbReference type="Pfam" id="PF00081">
    <property type="entry name" value="Sod_Fe_N"/>
    <property type="match status" value="1"/>
</dbReference>
<evidence type="ECO:0000256" key="9">
    <source>
        <dbReference type="PIRSR" id="PIRSR000349-1"/>
    </source>
</evidence>
<dbReference type="EC" id="1.15.1.1" evidence="3 10"/>
<feature type="domain" description="Manganese/iron superoxide dismutase N-terminal" evidence="11">
    <location>
        <begin position="58"/>
        <end position="138"/>
    </location>
</feature>